<dbReference type="GO" id="GO:0009820">
    <property type="term" value="P:alkaloid metabolic process"/>
    <property type="evidence" value="ECO:0007669"/>
    <property type="project" value="UniProtKB-KW"/>
</dbReference>
<feature type="transmembrane region" description="Helical" evidence="5">
    <location>
        <begin position="131"/>
        <end position="151"/>
    </location>
</feature>
<proteinExistence type="inferred from homology"/>
<keyword evidence="5" id="KW-1133">Transmembrane helix</keyword>
<keyword evidence="5" id="KW-0812">Transmembrane</keyword>
<evidence type="ECO:0000256" key="1">
    <source>
        <dbReference type="ARBA" id="ARBA00005802"/>
    </source>
</evidence>
<keyword evidence="2 4" id="KW-0479">Metal-binding</keyword>
<evidence type="ECO:0000256" key="5">
    <source>
        <dbReference type="SAM" id="Phobius"/>
    </source>
</evidence>
<dbReference type="PANTHER" id="PTHR47291">
    <property type="entry name" value="PEPTIDE UPSTREAM PROTEIN"/>
    <property type="match status" value="1"/>
</dbReference>
<evidence type="ECO:0000259" key="7">
    <source>
        <dbReference type="Pfam" id="PF25276"/>
    </source>
</evidence>
<protein>
    <recommendedName>
        <fullName evidence="4">Metallothionein-like protein</fullName>
    </recommendedName>
</protein>
<sequence>MSTCGGNSSCGSSCKCGNGCGCGMYPDVEKSTGTHVTIIEGIAPVKMYIEGSDETSFGAEGCKCGSSCQCDPCNCPKKKKACFQTKTAELKMGTEWFEPMALRRIPTRAWLGYQKSMGLMVGGNHTSSRRVVLRAFMLVVALIVVSLMQMAREVRVIEPIMSNFDECPFDSGSNSYPHPDFKPMGFLNSASSFAFPLYQASPVSYKENENMPRTVFKGLMEKNLLQSNAKALCVGEGSSASGVLALRELGFFDVFGVDRHPFFSLFKRRFVYEIDFKDNHFDFVFCGDLDKVSIPALLVMEIERVLRPGGTGAALVGTFKFHSGGLVKSFLKSSDVVYSCGIGPFTVVIFKKRLKNFEHFQLSENCPSIAKNKSFMKHIEPLGFEKEISYLPNYMNISSRNKLVYINVGAGEFARTSVAKMTKPYCSNHHAAFDVFVIDHRTSVLTSYVTGPGITFVYDPALAGDTSTPKMSPNKYVNESMDEEGFDFVRWFNETVVDGDFVVLMMNAKIVELNILVELFRTGAICRVDELFLGCPNEADCKANMCGDCKNLIGSLRKSGVYAHQWLGD</sequence>
<accession>A0ABD3SWY5</accession>
<dbReference type="Pfam" id="PF08241">
    <property type="entry name" value="Methyltransf_11"/>
    <property type="match status" value="1"/>
</dbReference>
<comment type="caution">
    <text evidence="8">The sequence shown here is derived from an EMBL/GenBank/DDBJ whole genome shotgun (WGS) entry which is preliminary data.</text>
</comment>
<keyword evidence="9" id="KW-1185">Reference proteome</keyword>
<dbReference type="CDD" id="cd02440">
    <property type="entry name" value="AdoMet_MTases"/>
    <property type="match status" value="1"/>
</dbReference>
<evidence type="ECO:0000256" key="4">
    <source>
        <dbReference type="RuleBase" id="RU369052"/>
    </source>
</evidence>
<dbReference type="Pfam" id="PF01439">
    <property type="entry name" value="Metallothio_2"/>
    <property type="match status" value="1"/>
</dbReference>
<comment type="similarity">
    <text evidence="1 4">Belongs to the metallothionein superfamily. Type 15 family.</text>
</comment>
<dbReference type="InterPro" id="IPR029063">
    <property type="entry name" value="SAM-dependent_MTases_sf"/>
</dbReference>
<evidence type="ECO:0000256" key="2">
    <source>
        <dbReference type="ARBA" id="ARBA00022723"/>
    </source>
</evidence>
<keyword evidence="5" id="KW-0472">Membrane</keyword>
<comment type="function">
    <text evidence="4">Metallothioneins have a high content of cysteine residues that bind various heavy metals.</text>
</comment>
<feature type="domain" description="Methyltransferase type 11" evidence="6">
    <location>
        <begin position="271"/>
        <end position="311"/>
    </location>
</feature>
<evidence type="ECO:0000313" key="8">
    <source>
        <dbReference type="EMBL" id="KAL3829124.1"/>
    </source>
</evidence>
<gene>
    <name evidence="8" type="ORF">ACJIZ3_017926</name>
</gene>
<dbReference type="InterPro" id="IPR057192">
    <property type="entry name" value="DUF7870"/>
</dbReference>
<keyword evidence="3 4" id="KW-0480">Metal-thiolate cluster</keyword>
<name>A0ABD3SWY5_9LAMI</name>
<dbReference type="Pfam" id="PF25276">
    <property type="entry name" value="DUF7870"/>
    <property type="match status" value="1"/>
</dbReference>
<dbReference type="EMBL" id="JBJXBP010000005">
    <property type="protein sequence ID" value="KAL3829124.1"/>
    <property type="molecule type" value="Genomic_DNA"/>
</dbReference>
<dbReference type="GO" id="GO:0046872">
    <property type="term" value="F:metal ion binding"/>
    <property type="evidence" value="ECO:0007669"/>
    <property type="project" value="UniProtKB-UniRule"/>
</dbReference>
<feature type="domain" description="DUF7870" evidence="7">
    <location>
        <begin position="480"/>
        <end position="566"/>
    </location>
</feature>
<dbReference type="AlphaFoldDB" id="A0ABD3SWY5"/>
<dbReference type="InterPro" id="IPR000347">
    <property type="entry name" value="Metalthion_15p"/>
</dbReference>
<dbReference type="InterPro" id="IPR013216">
    <property type="entry name" value="Methyltransf_11"/>
</dbReference>
<evidence type="ECO:0000313" key="9">
    <source>
        <dbReference type="Proteomes" id="UP001634393"/>
    </source>
</evidence>
<dbReference type="Proteomes" id="UP001634393">
    <property type="component" value="Unassembled WGS sequence"/>
</dbReference>
<dbReference type="PANTHER" id="PTHR47291:SF1">
    <property type="entry name" value="PEPTIDE UPSTREAM PROTEIN"/>
    <property type="match status" value="1"/>
</dbReference>
<reference evidence="8 9" key="1">
    <citation type="submission" date="2024-12" db="EMBL/GenBank/DDBJ databases">
        <title>The unique morphological basis and parallel evolutionary history of personate flowers in Penstemon.</title>
        <authorList>
            <person name="Depatie T.H."/>
            <person name="Wessinger C.A."/>
        </authorList>
    </citation>
    <scope>NUCLEOTIDE SEQUENCE [LARGE SCALE GENOMIC DNA]</scope>
    <source>
        <strain evidence="8">WTNN_2</strain>
        <tissue evidence="8">Leaf</tissue>
    </source>
</reference>
<evidence type="ECO:0000259" key="6">
    <source>
        <dbReference type="Pfam" id="PF08241"/>
    </source>
</evidence>
<evidence type="ECO:0000256" key="3">
    <source>
        <dbReference type="ARBA" id="ARBA00022851"/>
    </source>
</evidence>
<dbReference type="SUPFAM" id="SSF53335">
    <property type="entry name" value="S-adenosyl-L-methionine-dependent methyltransferases"/>
    <property type="match status" value="1"/>
</dbReference>
<dbReference type="Gene3D" id="3.40.50.150">
    <property type="entry name" value="Vaccinia Virus protein VP39"/>
    <property type="match status" value="1"/>
</dbReference>
<organism evidence="8 9">
    <name type="scientific">Penstemon smallii</name>
    <dbReference type="NCBI Taxonomy" id="265156"/>
    <lineage>
        <taxon>Eukaryota</taxon>
        <taxon>Viridiplantae</taxon>
        <taxon>Streptophyta</taxon>
        <taxon>Embryophyta</taxon>
        <taxon>Tracheophyta</taxon>
        <taxon>Spermatophyta</taxon>
        <taxon>Magnoliopsida</taxon>
        <taxon>eudicotyledons</taxon>
        <taxon>Gunneridae</taxon>
        <taxon>Pentapetalae</taxon>
        <taxon>asterids</taxon>
        <taxon>lamiids</taxon>
        <taxon>Lamiales</taxon>
        <taxon>Plantaginaceae</taxon>
        <taxon>Cheloneae</taxon>
        <taxon>Penstemon</taxon>
    </lineage>
</organism>